<accession>A0ABV4NB55</accession>
<evidence type="ECO:0000313" key="1">
    <source>
        <dbReference type="EMBL" id="MFA0568551.1"/>
    </source>
</evidence>
<proteinExistence type="predicted"/>
<dbReference type="PANTHER" id="PTHR18964">
    <property type="entry name" value="ROK (REPRESSOR, ORF, KINASE) FAMILY"/>
    <property type="match status" value="1"/>
</dbReference>
<dbReference type="Gene3D" id="3.30.420.40">
    <property type="match status" value="2"/>
</dbReference>
<name>A0ABV4NB55_9VIBR</name>
<dbReference type="InterPro" id="IPR043129">
    <property type="entry name" value="ATPase_NBD"/>
</dbReference>
<dbReference type="InterPro" id="IPR000600">
    <property type="entry name" value="ROK"/>
</dbReference>
<dbReference type="Proteomes" id="UP001570417">
    <property type="component" value="Unassembled WGS sequence"/>
</dbReference>
<dbReference type="RefSeq" id="WP_372265993.1">
    <property type="nucleotide sequence ID" value="NZ_JBFRUW010000029.1"/>
</dbReference>
<dbReference type="PANTHER" id="PTHR18964:SF174">
    <property type="entry name" value="D-ALLOSE KINASE-RELATED"/>
    <property type="match status" value="1"/>
</dbReference>
<dbReference type="EMBL" id="JBFRUW010000029">
    <property type="protein sequence ID" value="MFA0568551.1"/>
    <property type="molecule type" value="Genomic_DNA"/>
</dbReference>
<organism evidence="1 2">
    <name type="scientific">Vibrio gallaecicus</name>
    <dbReference type="NCBI Taxonomy" id="552386"/>
    <lineage>
        <taxon>Bacteria</taxon>
        <taxon>Pseudomonadati</taxon>
        <taxon>Pseudomonadota</taxon>
        <taxon>Gammaproteobacteria</taxon>
        <taxon>Vibrionales</taxon>
        <taxon>Vibrionaceae</taxon>
        <taxon>Vibrio</taxon>
    </lineage>
</organism>
<gene>
    <name evidence="1" type="ORF">AB4566_09720</name>
</gene>
<sequence length="278" mass="31466">MQKTPEDKQSLFKYLAELITQVSWRYGQFTAIGISASEYYSSEYLPAERDAPQDDHFPLAQLAIDLTNRFNCDCILVNHSQSAVMTEFQRSKNLTNETVLSATIGDSCGISFYNKMKNVHHSLCANWAHSTLPNFQWLVDGLTPICRCGNETCIEQFVSEKGIERQYHQVVLRDRTLSQIFDGVDEIDTHSTRIYRTFVDQLARSLIKPIQSLRPSLLILSGSASAYSSLRNDLKVALYRNNAASDLPVITQLPQDEFLFAYGASLIAIKNNNNHLRS</sequence>
<protein>
    <submittedName>
        <fullName evidence="1">ROK family protein</fullName>
    </submittedName>
</protein>
<evidence type="ECO:0000313" key="2">
    <source>
        <dbReference type="Proteomes" id="UP001570417"/>
    </source>
</evidence>
<dbReference type="SUPFAM" id="SSF53067">
    <property type="entry name" value="Actin-like ATPase domain"/>
    <property type="match status" value="1"/>
</dbReference>
<dbReference type="Pfam" id="PF00480">
    <property type="entry name" value="ROK"/>
    <property type="match status" value="1"/>
</dbReference>
<comment type="caution">
    <text evidence="1">The sequence shown here is derived from an EMBL/GenBank/DDBJ whole genome shotgun (WGS) entry which is preliminary data.</text>
</comment>
<keyword evidence="2" id="KW-1185">Reference proteome</keyword>
<reference evidence="1 2" key="1">
    <citation type="journal article" date="2024" name="ISME J.">
        <title>Tailless and filamentous prophages are predominant in marine Vibrio.</title>
        <authorList>
            <person name="Steensen K."/>
            <person name="Seneca J."/>
            <person name="Bartlau N."/>
            <person name="Yu X.A."/>
            <person name="Hussain F.A."/>
            <person name="Polz M.F."/>
        </authorList>
    </citation>
    <scope>NUCLEOTIDE SEQUENCE [LARGE SCALE GENOMIC DNA]</scope>
    <source>
        <strain evidence="1 2">10N.222.51.A1</strain>
    </source>
</reference>